<sequence>MGNRLKSYGEHRTQLRVKENKRVLWRLKEDSSQGGEGLVRNISLSGMLMETDCMLSPKEADTFAFDSPVGTQNGFIPRGRVVWKGEKGFLRKKYLYGIKFVEPDEEVFDNLDQRVQVGIGKLTNKRRWDKVARILLLFLILGLTGYSLWMGSTVYKDMDHSTKSMLDVSNDQAELTRNYKSLQQKTFGELTVARQELVETQELYKEGQRILQGVSKDLDEARAAMAQTDALLVQMQNENGALKGEIKALKDFHMKELAEVKADLNNTIDLLQKKNIKLVGEMNHLQSQMDYYGGDVQNMQESKALLRLYRNRMKLAKSKVKHFKREARRVRKTALKERDRLQSLLGNNGYFMKDGQVVQVDEEKYQMAAEEEEAVSKVSKPTSTRKVNIDVTFVE</sequence>
<dbReference type="Gene3D" id="2.40.10.220">
    <property type="entry name" value="predicted glycosyltransferase like domains"/>
    <property type="match status" value="1"/>
</dbReference>
<feature type="transmembrane region" description="Helical" evidence="2">
    <location>
        <begin position="131"/>
        <end position="149"/>
    </location>
</feature>
<keyword evidence="2" id="KW-0812">Transmembrane</keyword>
<name>A0A3B1D957_9ZZZZ</name>
<gene>
    <name evidence="3" type="ORF">MNBD_UNCLBAC01-402</name>
</gene>
<proteinExistence type="predicted"/>
<evidence type="ECO:0000256" key="2">
    <source>
        <dbReference type="SAM" id="Phobius"/>
    </source>
</evidence>
<keyword evidence="2" id="KW-0472">Membrane</keyword>
<feature type="coiled-coil region" evidence="1">
    <location>
        <begin position="218"/>
        <end position="274"/>
    </location>
</feature>
<evidence type="ECO:0008006" key="4">
    <source>
        <dbReference type="Google" id="ProtNLM"/>
    </source>
</evidence>
<organism evidence="3">
    <name type="scientific">hydrothermal vent metagenome</name>
    <dbReference type="NCBI Taxonomy" id="652676"/>
    <lineage>
        <taxon>unclassified sequences</taxon>
        <taxon>metagenomes</taxon>
        <taxon>ecological metagenomes</taxon>
    </lineage>
</organism>
<dbReference type="EMBL" id="UOGJ01000123">
    <property type="protein sequence ID" value="VAX37282.1"/>
    <property type="molecule type" value="Genomic_DNA"/>
</dbReference>
<keyword evidence="1" id="KW-0175">Coiled coil</keyword>
<evidence type="ECO:0000256" key="1">
    <source>
        <dbReference type="SAM" id="Coils"/>
    </source>
</evidence>
<accession>A0A3B1D957</accession>
<dbReference type="SUPFAM" id="SSF141371">
    <property type="entry name" value="PilZ domain-like"/>
    <property type="match status" value="1"/>
</dbReference>
<dbReference type="AlphaFoldDB" id="A0A3B1D957"/>
<keyword evidence="2" id="KW-1133">Transmembrane helix</keyword>
<reference evidence="3" key="1">
    <citation type="submission" date="2018-06" db="EMBL/GenBank/DDBJ databases">
        <authorList>
            <person name="Zhirakovskaya E."/>
        </authorList>
    </citation>
    <scope>NUCLEOTIDE SEQUENCE</scope>
</reference>
<protein>
    <recommendedName>
        <fullName evidence="4">PilZ domain-containing protein</fullName>
    </recommendedName>
</protein>
<evidence type="ECO:0000313" key="3">
    <source>
        <dbReference type="EMBL" id="VAX37282.1"/>
    </source>
</evidence>